<gene>
    <name evidence="1" type="ORF">E2C01_004662</name>
</gene>
<dbReference type="Proteomes" id="UP000324222">
    <property type="component" value="Unassembled WGS sequence"/>
</dbReference>
<sequence>MNMETSQGTELVKKNFITLGSSTPHTIIPHHITLHHTASYHTTLHQIKLH</sequence>
<protein>
    <submittedName>
        <fullName evidence="1">Uncharacterized protein</fullName>
    </submittedName>
</protein>
<evidence type="ECO:0000313" key="2">
    <source>
        <dbReference type="Proteomes" id="UP000324222"/>
    </source>
</evidence>
<accession>A0A5B7CRY6</accession>
<evidence type="ECO:0000313" key="1">
    <source>
        <dbReference type="EMBL" id="MPC11985.1"/>
    </source>
</evidence>
<keyword evidence="2" id="KW-1185">Reference proteome</keyword>
<name>A0A5B7CRY6_PORTR</name>
<reference evidence="1 2" key="1">
    <citation type="submission" date="2019-05" db="EMBL/GenBank/DDBJ databases">
        <title>Another draft genome of Portunus trituberculatus and its Hox gene families provides insights of decapod evolution.</title>
        <authorList>
            <person name="Jeong J.-H."/>
            <person name="Song I."/>
            <person name="Kim S."/>
            <person name="Choi T."/>
            <person name="Kim D."/>
            <person name="Ryu S."/>
            <person name="Kim W."/>
        </authorList>
    </citation>
    <scope>NUCLEOTIDE SEQUENCE [LARGE SCALE GENOMIC DNA]</scope>
    <source>
        <tissue evidence="1">Muscle</tissue>
    </source>
</reference>
<dbReference type="EMBL" id="VSRR010000191">
    <property type="protein sequence ID" value="MPC11985.1"/>
    <property type="molecule type" value="Genomic_DNA"/>
</dbReference>
<proteinExistence type="predicted"/>
<comment type="caution">
    <text evidence="1">The sequence shown here is derived from an EMBL/GenBank/DDBJ whole genome shotgun (WGS) entry which is preliminary data.</text>
</comment>
<organism evidence="1 2">
    <name type="scientific">Portunus trituberculatus</name>
    <name type="common">Swimming crab</name>
    <name type="synonym">Neptunus trituberculatus</name>
    <dbReference type="NCBI Taxonomy" id="210409"/>
    <lineage>
        <taxon>Eukaryota</taxon>
        <taxon>Metazoa</taxon>
        <taxon>Ecdysozoa</taxon>
        <taxon>Arthropoda</taxon>
        <taxon>Crustacea</taxon>
        <taxon>Multicrustacea</taxon>
        <taxon>Malacostraca</taxon>
        <taxon>Eumalacostraca</taxon>
        <taxon>Eucarida</taxon>
        <taxon>Decapoda</taxon>
        <taxon>Pleocyemata</taxon>
        <taxon>Brachyura</taxon>
        <taxon>Eubrachyura</taxon>
        <taxon>Portunoidea</taxon>
        <taxon>Portunidae</taxon>
        <taxon>Portuninae</taxon>
        <taxon>Portunus</taxon>
    </lineage>
</organism>
<dbReference type="AlphaFoldDB" id="A0A5B7CRY6"/>